<feature type="binding site" evidence="16">
    <location>
        <begin position="19"/>
        <end position="26"/>
    </location>
    <ligand>
        <name>ATP</name>
        <dbReference type="ChEBI" id="CHEBI:30616"/>
    </ligand>
</feature>
<evidence type="ECO:0000256" key="14">
    <source>
        <dbReference type="ARBA" id="ARBA00048988"/>
    </source>
</evidence>
<dbReference type="InterPro" id="IPR004586">
    <property type="entry name" value="RecB"/>
</dbReference>
<comment type="catalytic activity">
    <reaction evidence="13 15">
        <text>Couples ATP hydrolysis with the unwinding of duplex DNA by translocating in the 3'-5' direction.</text>
        <dbReference type="EC" id="5.6.2.4"/>
    </reaction>
</comment>
<feature type="binding site" evidence="15">
    <location>
        <position position="1058"/>
    </location>
    <ligand>
        <name>Mg(2+)</name>
        <dbReference type="ChEBI" id="CHEBI:18420"/>
    </ligand>
</feature>
<dbReference type="CDD" id="cd22352">
    <property type="entry name" value="RecB_C-like"/>
    <property type="match status" value="1"/>
</dbReference>
<organism evidence="19 20">
    <name type="scientific">Psychrosphaera ytuae</name>
    <dbReference type="NCBI Taxonomy" id="2820710"/>
    <lineage>
        <taxon>Bacteria</taxon>
        <taxon>Pseudomonadati</taxon>
        <taxon>Pseudomonadota</taxon>
        <taxon>Gammaproteobacteria</taxon>
        <taxon>Alteromonadales</taxon>
        <taxon>Pseudoalteromonadaceae</taxon>
        <taxon>Psychrosphaera</taxon>
    </lineage>
</organism>
<dbReference type="HAMAP" id="MF_01485">
    <property type="entry name" value="RecB"/>
    <property type="match status" value="1"/>
</dbReference>
<dbReference type="KEGG" id="psym:J1N51_02245"/>
<evidence type="ECO:0000256" key="15">
    <source>
        <dbReference type="HAMAP-Rule" id="MF_01485"/>
    </source>
</evidence>
<gene>
    <name evidence="15 19" type="primary">recB</name>
    <name evidence="19" type="ORF">J1N51_02245</name>
</gene>
<comment type="domain">
    <text evidence="15">The C-terminal domain has nuclease activity and interacts with RecD. It interacts with RecA, facilitating its loading onto ssDNA.</text>
</comment>
<dbReference type="Proteomes" id="UP000682739">
    <property type="component" value="Chromosome"/>
</dbReference>
<dbReference type="Gene3D" id="3.40.50.300">
    <property type="entry name" value="P-loop containing nucleotide triphosphate hydrolases"/>
    <property type="match status" value="2"/>
</dbReference>
<name>A0A975DBX4_9GAMM</name>
<evidence type="ECO:0000256" key="12">
    <source>
        <dbReference type="ARBA" id="ARBA00023235"/>
    </source>
</evidence>
<dbReference type="GO" id="GO:0008854">
    <property type="term" value="F:exodeoxyribonuclease V activity"/>
    <property type="evidence" value="ECO:0007669"/>
    <property type="project" value="UniProtKB-EC"/>
</dbReference>
<dbReference type="InterPro" id="IPR027417">
    <property type="entry name" value="P-loop_NTPase"/>
</dbReference>
<keyword evidence="8 15" id="KW-0067">ATP-binding</keyword>
<evidence type="ECO:0000256" key="9">
    <source>
        <dbReference type="ARBA" id="ARBA00022842"/>
    </source>
</evidence>
<evidence type="ECO:0000256" key="6">
    <source>
        <dbReference type="ARBA" id="ARBA00022806"/>
    </source>
</evidence>
<evidence type="ECO:0000256" key="5">
    <source>
        <dbReference type="ARBA" id="ARBA00022801"/>
    </source>
</evidence>
<keyword evidence="10 15" id="KW-0238">DNA-binding</keyword>
<feature type="region of interest" description="Nuclease activity, interacts with RecD and RecA" evidence="15">
    <location>
        <begin position="983"/>
        <end position="1309"/>
    </location>
</feature>
<dbReference type="InterPro" id="IPR000212">
    <property type="entry name" value="DNA_helicase_UvrD/REP"/>
</dbReference>
<dbReference type="PANTHER" id="PTHR11070:SF23">
    <property type="entry name" value="RECBCD ENZYME SUBUNIT RECB"/>
    <property type="match status" value="1"/>
</dbReference>
<evidence type="ECO:0000256" key="11">
    <source>
        <dbReference type="ARBA" id="ARBA00023204"/>
    </source>
</evidence>
<keyword evidence="11 15" id="KW-0234">DNA repair</keyword>
<comment type="similarity">
    <text evidence="15">Belongs to the helicase family. UvrD subfamily.</text>
</comment>
<keyword evidence="20" id="KW-1185">Reference proteome</keyword>
<keyword evidence="7 15" id="KW-0269">Exonuclease</keyword>
<feature type="region of interest" description="DNA-binding and helicase activity, interacts with RecC" evidence="15">
    <location>
        <begin position="1"/>
        <end position="946"/>
    </location>
</feature>
<evidence type="ECO:0000256" key="7">
    <source>
        <dbReference type="ARBA" id="ARBA00022839"/>
    </source>
</evidence>
<feature type="binding site" evidence="15">
    <location>
        <position position="1191"/>
    </location>
    <ligand>
        <name>Mg(2+)</name>
        <dbReference type="ChEBI" id="CHEBI:18420"/>
    </ligand>
</feature>
<dbReference type="InterPro" id="IPR011604">
    <property type="entry name" value="PDDEXK-like_dom_sf"/>
</dbReference>
<comment type="domain">
    <text evidence="15">The N-terminal DNA-binding domain is a ssDNA-dependent ATPase and has ATP-dependent 3'-5' helicase function. This domain interacts with RecC.</text>
</comment>
<keyword evidence="1 15" id="KW-0540">Nuclease</keyword>
<dbReference type="PROSITE" id="PS51217">
    <property type="entry name" value="UVRD_HELICASE_CTER"/>
    <property type="match status" value="1"/>
</dbReference>
<comment type="subunit">
    <text evidence="15">Heterotrimer of RecB, RecC and RecD. All subunits contribute to DNA-binding. Interacts with RecA.</text>
</comment>
<comment type="catalytic activity">
    <reaction evidence="15">
        <text>Exonucleolytic cleavage (in the presence of ATP) in either 5'- to 3'- or 3'- to 5'-direction to yield 5'-phosphooligonucleotides.</text>
        <dbReference type="EC" id="3.1.11.5"/>
    </reaction>
</comment>
<feature type="active site" description="For nuclease activity" evidence="15">
    <location>
        <position position="1191"/>
    </location>
</feature>
<dbReference type="EC" id="5.6.2.4" evidence="15"/>
<comment type="cofactor">
    <cofactor evidence="15">
        <name>Mg(2+)</name>
        <dbReference type="ChEBI" id="CHEBI:18420"/>
    </cofactor>
    <text evidence="15">Binds 1 Mg(2+) ion per subunit.</text>
</comment>
<evidence type="ECO:0000256" key="8">
    <source>
        <dbReference type="ARBA" id="ARBA00022840"/>
    </source>
</evidence>
<keyword evidence="6 15" id="KW-0347">Helicase</keyword>
<evidence type="ECO:0000256" key="16">
    <source>
        <dbReference type="PROSITE-ProRule" id="PRU00560"/>
    </source>
</evidence>
<comment type="miscellaneous">
    <text evidence="15">In the RecBCD complex, RecB has a slow 3'-5' helicase, an exonuclease activity and loads RecA onto ssDNA, RecD has a fast 5'-3' helicase activity, while RecC stimulates the ATPase and processivity of the RecB helicase and contributes to recognition of the Chi site.</text>
</comment>
<feature type="domain" description="UvrD-like helicase C-terminal" evidence="18">
    <location>
        <begin position="513"/>
        <end position="809"/>
    </location>
</feature>
<keyword evidence="3 15" id="KW-0547">Nucleotide-binding</keyword>
<dbReference type="GO" id="GO:0003677">
    <property type="term" value="F:DNA binding"/>
    <property type="evidence" value="ECO:0007669"/>
    <property type="project" value="UniProtKB-UniRule"/>
</dbReference>
<evidence type="ECO:0000256" key="3">
    <source>
        <dbReference type="ARBA" id="ARBA00022741"/>
    </source>
</evidence>
<dbReference type="GO" id="GO:0000287">
    <property type="term" value="F:magnesium ion binding"/>
    <property type="evidence" value="ECO:0007669"/>
    <property type="project" value="UniProtKB-UniRule"/>
</dbReference>
<accession>A0A975DBX4</accession>
<keyword evidence="4 15" id="KW-0227">DNA damage</keyword>
<dbReference type="Gene3D" id="1.10.3170.10">
    <property type="entry name" value="Recbcd, chain B, domain 2"/>
    <property type="match status" value="1"/>
</dbReference>
<dbReference type="NCBIfam" id="TIGR00609">
    <property type="entry name" value="recB"/>
    <property type="match status" value="1"/>
</dbReference>
<dbReference type="GO" id="GO:0043138">
    <property type="term" value="F:3'-5' DNA helicase activity"/>
    <property type="evidence" value="ECO:0007669"/>
    <property type="project" value="UniProtKB-UniRule"/>
</dbReference>
<dbReference type="EC" id="3.1.11.5" evidence="15"/>
<dbReference type="Gene3D" id="1.10.486.10">
    <property type="entry name" value="PCRA, domain 4"/>
    <property type="match status" value="1"/>
</dbReference>
<keyword evidence="9 15" id="KW-0460">Magnesium</keyword>
<evidence type="ECO:0000259" key="18">
    <source>
        <dbReference type="PROSITE" id="PS51217"/>
    </source>
</evidence>
<dbReference type="Pfam" id="PF00580">
    <property type="entry name" value="UvrD-helicase"/>
    <property type="match status" value="1"/>
</dbReference>
<evidence type="ECO:0000259" key="17">
    <source>
        <dbReference type="PROSITE" id="PS51198"/>
    </source>
</evidence>
<dbReference type="GO" id="GO:0000724">
    <property type="term" value="P:double-strand break repair via homologous recombination"/>
    <property type="evidence" value="ECO:0007669"/>
    <property type="project" value="UniProtKB-UniRule"/>
</dbReference>
<dbReference type="RefSeq" id="WP_208832382.1">
    <property type="nucleotide sequence ID" value="NZ_CP072110.1"/>
</dbReference>
<evidence type="ECO:0000313" key="20">
    <source>
        <dbReference type="Proteomes" id="UP000682739"/>
    </source>
</evidence>
<protein>
    <recommendedName>
        <fullName evidence="15">RecBCD enzyme subunit RecB</fullName>
        <ecNumber evidence="15">3.1.11.5</ecNumber>
        <ecNumber evidence="15">5.6.2.4</ecNumber>
    </recommendedName>
    <alternativeName>
        <fullName evidence="15">DNA 3'-5' helicase subunit RecB</fullName>
    </alternativeName>
    <alternativeName>
        <fullName evidence="15">Exonuclease V subunit RecB</fullName>
        <shortName evidence="15">ExoV subunit RecB</shortName>
    </alternativeName>
    <alternativeName>
        <fullName evidence="15">Helicase/nuclease RecBCD subunit RecB</fullName>
    </alternativeName>
</protein>
<dbReference type="Pfam" id="PF13361">
    <property type="entry name" value="UvrD_C"/>
    <property type="match status" value="1"/>
</dbReference>
<feature type="domain" description="UvrD-like helicase ATP-binding" evidence="17">
    <location>
        <begin position="1"/>
        <end position="492"/>
    </location>
</feature>
<evidence type="ECO:0000256" key="13">
    <source>
        <dbReference type="ARBA" id="ARBA00034617"/>
    </source>
</evidence>
<keyword evidence="5 15" id="KW-0378">Hydrolase</keyword>
<dbReference type="PANTHER" id="PTHR11070">
    <property type="entry name" value="UVRD / RECB / PCRA DNA HELICASE FAMILY MEMBER"/>
    <property type="match status" value="1"/>
</dbReference>
<dbReference type="SUPFAM" id="SSF52540">
    <property type="entry name" value="P-loop containing nucleoside triphosphate hydrolases"/>
    <property type="match status" value="1"/>
</dbReference>
<dbReference type="InterPro" id="IPR014017">
    <property type="entry name" value="DNA_helicase_UvrD-like_C"/>
</dbReference>
<dbReference type="EMBL" id="CP072110">
    <property type="protein sequence ID" value="QTH64327.1"/>
    <property type="molecule type" value="Genomic_DNA"/>
</dbReference>
<reference evidence="19" key="1">
    <citation type="submission" date="2021-03" db="EMBL/GenBank/DDBJ databases">
        <title>Description of Psychrosphaera ytuae sp. nov. isolated from deep sea sediment of South China Sea.</title>
        <authorList>
            <person name="Zhang J."/>
            <person name="Xu X.-D."/>
        </authorList>
    </citation>
    <scope>NUCLEOTIDE SEQUENCE</scope>
    <source>
        <strain evidence="19">MTZ26</strain>
    </source>
</reference>
<evidence type="ECO:0000256" key="10">
    <source>
        <dbReference type="ARBA" id="ARBA00023125"/>
    </source>
</evidence>
<keyword evidence="12 15" id="KW-0413">Isomerase</keyword>
<keyword evidence="2 15" id="KW-0479">Metal-binding</keyword>
<evidence type="ECO:0000313" key="19">
    <source>
        <dbReference type="EMBL" id="QTH64327.1"/>
    </source>
</evidence>
<comment type="function">
    <text evidence="15">A helicase/nuclease that prepares dsDNA breaks (DSB) for recombinational DNA repair. Binds to DSBs and unwinds DNA via a highly rapid and processive ATP-dependent bidirectional helicase activity. Unwinds dsDNA until it encounters a Chi (crossover hotspot instigator) sequence from the 3' direction. Cuts ssDNA a few nucleotides 3' to the Chi site. The properties and activities of the enzyme are changed at Chi. The Chi-altered holoenzyme produces a long 3'-ssDNA overhang and facilitates RecA-binding to the ssDNA for homologous DNA recombination and repair. Holoenzyme degrades any linearized DNA that is unable to undergo homologous recombination. In the holoenzyme this subunit contributes ATPase, 3'-5' helicase, exonuclease activity and loads RecA onto ssDNA.</text>
</comment>
<dbReference type="Gene3D" id="3.90.320.10">
    <property type="match status" value="1"/>
</dbReference>
<dbReference type="GO" id="GO:0005829">
    <property type="term" value="C:cytosol"/>
    <property type="evidence" value="ECO:0007669"/>
    <property type="project" value="TreeGrafter"/>
</dbReference>
<dbReference type="SUPFAM" id="SSF52980">
    <property type="entry name" value="Restriction endonuclease-like"/>
    <property type="match status" value="1"/>
</dbReference>
<feature type="binding site" evidence="15">
    <location>
        <position position="1178"/>
    </location>
    <ligand>
        <name>Mg(2+)</name>
        <dbReference type="ChEBI" id="CHEBI:18420"/>
    </ligand>
</feature>
<dbReference type="GO" id="GO:0009338">
    <property type="term" value="C:exodeoxyribonuclease V complex"/>
    <property type="evidence" value="ECO:0007669"/>
    <property type="project" value="TreeGrafter"/>
</dbReference>
<dbReference type="InterPro" id="IPR011335">
    <property type="entry name" value="Restrct_endonuc-II-like"/>
</dbReference>
<dbReference type="InterPro" id="IPR014016">
    <property type="entry name" value="UvrD-like_ATP-bd"/>
</dbReference>
<evidence type="ECO:0000256" key="4">
    <source>
        <dbReference type="ARBA" id="ARBA00022763"/>
    </source>
</evidence>
<evidence type="ECO:0000256" key="1">
    <source>
        <dbReference type="ARBA" id="ARBA00022722"/>
    </source>
</evidence>
<proteinExistence type="inferred from homology"/>
<sequence length="1309" mass="148891">MQTLKPHSLPLDRHALIEASAGTGKTYTITTLYLRAVLGLISEQSSQSLAVDEILVVTFTEAATEELKSRIRGRLKEAQGAILKWLNTPTGKQVKDVDPTVLEIIELAYQQQLVNSVEHSSTDLSEKDRDTALALYHKIQQNITLIDEASIFTIHGFCQRVLNQFAFETQMSFEQSFDLDNAPYLNHALQDFWRSYMSGLKGFEYYQVSSLWKSPEQLKSELQQLIDKPITISPALSDDEYQKIKRFHYESLLKLWQQLQDSDIVDVVAGAALKKSSPQNKHLALLTEFISRPFGEVLPTADVIDAYTSDSLADQSNYLAKKPAVSHPTSTAFDACVDYCKRFESPEVKGYWLVLAKHEIEQGAQAVKNEQQTLTPDDLLLRLQEAVKSEDNQSLIEAIQRRYPLAFIDEFQDTDPIQYEIFKSIYQNECLSNEFQTNENVPHSHRPTMIMIGDPKQAIYKFRGADINTYITAKTDLDETQHFTLDKNWRSHPQLIRAINNMYLNSEYQFGHDAIPFVAVGAGQPDTNRLFNTHRQTNKTGADPLPVLKIQHLAVCELDENKSVIEDAKGLSFSEAKLPLAKLCAANIKNQLQLSQQASLKLGDITQGTGRNIEGKDIAVLVRSRYQAKLIKQALRDLGVDSVYLSRDSVFDSALARDMLRLLEAINSPSNEKRVRAAVSTLFFSYLPEYQLAVQNDERQWHRVLAAFYRAHELWEAGKVTSAIQTILNWAGTLRVWQQSDFDFERLVTDLRHLEQLIQEQSAKLPGHEKLLVWYRQSVTEIERNDALSLRLESDRNLVQIVTMHGSKGLEYPIVYLPFVTEFSKEKVPLFFDEQACQLVYRADKRQIDLQKAEKERLDEDTRLLYVAMTRAKYQLNLSTFTTLERSNSKDSSVHESAFGLMVLGKGLSKVTDGQWISALSAYVEKVGQLESCSELCSEVEWQVLTQQDVWSIYQDAKVSPYQVSENNDALSVGEFNGRIDKRWSVLSFSAIAHNSEQDHVQSSYQAESSPPTGEVWLAGVSDEAVVTSQNHHFDGTLEAQAYRFRFPKGANAGSCLHFIYEFLDFTLPVIEQVEIVEKAIAKFGLSEIDIDLLCDWLQSTLDAPVFAPVSLDQQNWCLRLLNNRDRLDEMEFYFSFEQLTTDIVSNALRLAGFKHLNYNNVLLAGDGLKGRLKGFVDLTCRINGQYYVMDYKSNYLGDQLSDYGLEQIQNSMTDHNYYLQMLIYTYALHRFLKVRIKDYDYQSHVGGGVYLYLRGMTNDKTVNSNTNHSESSFVNGVYSHKVNQEAIDYLDNALLNLGQQSSLESTNG</sequence>
<evidence type="ECO:0000256" key="2">
    <source>
        <dbReference type="ARBA" id="ARBA00022723"/>
    </source>
</evidence>
<comment type="catalytic activity">
    <reaction evidence="14 15">
        <text>ATP + H2O = ADP + phosphate + H(+)</text>
        <dbReference type="Rhea" id="RHEA:13065"/>
        <dbReference type="ChEBI" id="CHEBI:15377"/>
        <dbReference type="ChEBI" id="CHEBI:15378"/>
        <dbReference type="ChEBI" id="CHEBI:30616"/>
        <dbReference type="ChEBI" id="CHEBI:43474"/>
        <dbReference type="ChEBI" id="CHEBI:456216"/>
        <dbReference type="EC" id="5.6.2.4"/>
    </reaction>
</comment>
<dbReference type="GO" id="GO:0005524">
    <property type="term" value="F:ATP binding"/>
    <property type="evidence" value="ECO:0007669"/>
    <property type="project" value="UniProtKB-UniRule"/>
</dbReference>
<dbReference type="PROSITE" id="PS51198">
    <property type="entry name" value="UVRD_HELICASE_ATP_BIND"/>
    <property type="match status" value="1"/>
</dbReference>